<feature type="transmembrane region" description="Helical" evidence="1">
    <location>
        <begin position="152"/>
        <end position="169"/>
    </location>
</feature>
<name>A0A5C4TEM4_9BACL</name>
<evidence type="ECO:0000313" key="3">
    <source>
        <dbReference type="Proteomes" id="UP000307943"/>
    </source>
</evidence>
<dbReference type="RefSeq" id="WP_139601672.1">
    <property type="nucleotide sequence ID" value="NZ_VDCQ01000008.1"/>
</dbReference>
<feature type="transmembrane region" description="Helical" evidence="1">
    <location>
        <begin position="128"/>
        <end position="146"/>
    </location>
</feature>
<protein>
    <submittedName>
        <fullName evidence="2">Uncharacterized protein</fullName>
    </submittedName>
</protein>
<organism evidence="2 3">
    <name type="scientific">Paenibacillus hemerocallicola</name>
    <dbReference type="NCBI Taxonomy" id="1172614"/>
    <lineage>
        <taxon>Bacteria</taxon>
        <taxon>Bacillati</taxon>
        <taxon>Bacillota</taxon>
        <taxon>Bacilli</taxon>
        <taxon>Bacillales</taxon>
        <taxon>Paenibacillaceae</taxon>
        <taxon>Paenibacillus</taxon>
    </lineage>
</organism>
<evidence type="ECO:0000256" key="1">
    <source>
        <dbReference type="SAM" id="Phobius"/>
    </source>
</evidence>
<feature type="transmembrane region" description="Helical" evidence="1">
    <location>
        <begin position="66"/>
        <end position="88"/>
    </location>
</feature>
<keyword evidence="3" id="KW-1185">Reference proteome</keyword>
<sequence>MNLERVATALAGVAILGGIARIGMTPSALIWGENSVQELVFGLIACLFMGVGIFGVYLYQAHRLGITGLASVLLLSISSTLTAALVWSTMLGVMAEDQPFVAPLQTINSTAAMLGTIGFCVQTLRARILPAWPVVLFLLFPAIMFIPALSNWGAVLWGISYMGLGYYVVGKKSVRHPSVFGM</sequence>
<comment type="caution">
    <text evidence="2">The sequence shown here is derived from an EMBL/GenBank/DDBJ whole genome shotgun (WGS) entry which is preliminary data.</text>
</comment>
<dbReference type="Proteomes" id="UP000307943">
    <property type="component" value="Unassembled WGS sequence"/>
</dbReference>
<evidence type="ECO:0000313" key="2">
    <source>
        <dbReference type="EMBL" id="TNJ66869.1"/>
    </source>
</evidence>
<dbReference type="OrthoDB" id="2841505at2"/>
<dbReference type="AlphaFoldDB" id="A0A5C4TEM4"/>
<keyword evidence="1" id="KW-0812">Transmembrane</keyword>
<feature type="transmembrane region" description="Helical" evidence="1">
    <location>
        <begin position="39"/>
        <end position="59"/>
    </location>
</feature>
<dbReference type="EMBL" id="VDCQ01000008">
    <property type="protein sequence ID" value="TNJ66869.1"/>
    <property type="molecule type" value="Genomic_DNA"/>
</dbReference>
<accession>A0A5C4TEM4</accession>
<feature type="transmembrane region" description="Helical" evidence="1">
    <location>
        <begin position="100"/>
        <end position="121"/>
    </location>
</feature>
<keyword evidence="1" id="KW-0472">Membrane</keyword>
<reference evidence="2 3" key="1">
    <citation type="submission" date="2019-05" db="EMBL/GenBank/DDBJ databases">
        <title>We sequenced the genome of Paenibacillus hemerocallicola KCTC 33185 for further insight into its adaptation and study the phylogeny of Paenibacillus.</title>
        <authorList>
            <person name="Narsing Rao M.P."/>
        </authorList>
    </citation>
    <scope>NUCLEOTIDE SEQUENCE [LARGE SCALE GENOMIC DNA]</scope>
    <source>
        <strain evidence="2 3">KCTC 33185</strain>
    </source>
</reference>
<proteinExistence type="predicted"/>
<keyword evidence="1" id="KW-1133">Transmembrane helix</keyword>
<gene>
    <name evidence="2" type="ORF">FE784_08340</name>
</gene>